<name>A0A914BQY8_PATMI</name>
<dbReference type="GeneID" id="119745939"/>
<dbReference type="RefSeq" id="XP_038078574.1">
    <property type="nucleotide sequence ID" value="XM_038222646.1"/>
</dbReference>
<evidence type="ECO:0000256" key="7">
    <source>
        <dbReference type="SAM" id="MobiDB-lite"/>
    </source>
</evidence>
<sequence>MGIPYSALRVKGTPTQYASNKTAVTADVTEMGFVFAFLIIAFSFLIILPGIRGKQRWFTLIRFVVAMFIGAGILLSAWGQEWERAEILDTETAYKAFYKGEIHADIGVKIGLNSVNITLKAKDGSIEEHPDEKINYNERFNFWGGQGRRGFGRFSGRINREFREAQWSGKPLPVLWIAEYFALDGEDIRWGRTYRTAGFYTWIMVWTAFPLWILSMALSFMVLRYCGYFLMMTGGFLWLGNIMWAAVRFGSTNLIIPFSKEKVLTFSYGPTFYLCFVAGLVAVVSGFIVFIMDIRFPNVLTTFFNIDPLADYEETFVYDKSAAAGTSNGASNGGPADSETVVASKPMYRQRAQSRFAVSRRRPRSSLAEVAEEANDTHDNAPPGEKSQPSEKPASGPGENILLTEIKAEVST</sequence>
<evidence type="ECO:0000313" key="10">
    <source>
        <dbReference type="Proteomes" id="UP000887568"/>
    </source>
</evidence>
<evidence type="ECO:0000256" key="2">
    <source>
        <dbReference type="ARBA" id="ARBA00009816"/>
    </source>
</evidence>
<protein>
    <recommendedName>
        <fullName evidence="11">Dual oxidase maturation factor 1</fullName>
    </recommendedName>
</protein>
<keyword evidence="10" id="KW-1185">Reference proteome</keyword>
<evidence type="ECO:0008006" key="11">
    <source>
        <dbReference type="Google" id="ProtNLM"/>
    </source>
</evidence>
<feature type="transmembrane region" description="Helical" evidence="8">
    <location>
        <begin position="60"/>
        <end position="79"/>
    </location>
</feature>
<dbReference type="Proteomes" id="UP000887568">
    <property type="component" value="Unplaced"/>
</dbReference>
<feature type="transmembrane region" description="Helical" evidence="8">
    <location>
        <begin position="199"/>
        <end position="221"/>
    </location>
</feature>
<evidence type="ECO:0000256" key="8">
    <source>
        <dbReference type="SAM" id="Phobius"/>
    </source>
</evidence>
<evidence type="ECO:0000313" key="9">
    <source>
        <dbReference type="EnsemblMetazoa" id="XP_038078574.1"/>
    </source>
</evidence>
<evidence type="ECO:0000256" key="6">
    <source>
        <dbReference type="ARBA" id="ARBA00023180"/>
    </source>
</evidence>
<dbReference type="AlphaFoldDB" id="A0A914BQY8"/>
<proteinExistence type="inferred from homology"/>
<accession>A0A914BQY8</accession>
<evidence type="ECO:0000256" key="1">
    <source>
        <dbReference type="ARBA" id="ARBA00004141"/>
    </source>
</evidence>
<dbReference type="OrthoDB" id="10042652at2759"/>
<dbReference type="GO" id="GO:0005789">
    <property type="term" value="C:endoplasmic reticulum membrane"/>
    <property type="evidence" value="ECO:0007669"/>
    <property type="project" value="InterPro"/>
</dbReference>
<dbReference type="Pfam" id="PF10204">
    <property type="entry name" value="DuoxA"/>
    <property type="match status" value="1"/>
</dbReference>
<evidence type="ECO:0000256" key="3">
    <source>
        <dbReference type="ARBA" id="ARBA00022692"/>
    </source>
</evidence>
<dbReference type="GO" id="GO:0015031">
    <property type="term" value="P:protein transport"/>
    <property type="evidence" value="ECO:0007669"/>
    <property type="project" value="InterPro"/>
</dbReference>
<dbReference type="EnsemblMetazoa" id="XM_038222646.1">
    <property type="protein sequence ID" value="XP_038078574.1"/>
    <property type="gene ID" value="LOC119745939"/>
</dbReference>
<keyword evidence="4 8" id="KW-1133">Transmembrane helix</keyword>
<dbReference type="InterPro" id="IPR018469">
    <property type="entry name" value="Dual_oxidase_maturation_fac"/>
</dbReference>
<reference evidence="9" key="1">
    <citation type="submission" date="2022-11" db="UniProtKB">
        <authorList>
            <consortium name="EnsemblMetazoa"/>
        </authorList>
    </citation>
    <scope>IDENTIFICATION</scope>
</reference>
<feature type="transmembrane region" description="Helical" evidence="8">
    <location>
        <begin position="271"/>
        <end position="292"/>
    </location>
</feature>
<comment type="similarity">
    <text evidence="2">Belongs to the DUOXA family.</text>
</comment>
<organism evidence="9 10">
    <name type="scientific">Patiria miniata</name>
    <name type="common">Bat star</name>
    <name type="synonym">Asterina miniata</name>
    <dbReference type="NCBI Taxonomy" id="46514"/>
    <lineage>
        <taxon>Eukaryota</taxon>
        <taxon>Metazoa</taxon>
        <taxon>Echinodermata</taxon>
        <taxon>Eleutherozoa</taxon>
        <taxon>Asterozoa</taxon>
        <taxon>Asteroidea</taxon>
        <taxon>Valvatacea</taxon>
        <taxon>Valvatida</taxon>
        <taxon>Asterinidae</taxon>
        <taxon>Patiria</taxon>
    </lineage>
</organism>
<keyword evidence="6" id="KW-0325">Glycoprotein</keyword>
<feature type="region of interest" description="Disordered" evidence="7">
    <location>
        <begin position="352"/>
        <end position="412"/>
    </location>
</feature>
<dbReference type="PANTHER" id="PTHR31158:SF1">
    <property type="entry name" value="DOXA1 FACTOR-RELATED"/>
    <property type="match status" value="1"/>
</dbReference>
<dbReference type="OMA" id="PLWILSN"/>
<evidence type="ECO:0000256" key="4">
    <source>
        <dbReference type="ARBA" id="ARBA00022989"/>
    </source>
</evidence>
<evidence type="ECO:0000256" key="5">
    <source>
        <dbReference type="ARBA" id="ARBA00023136"/>
    </source>
</evidence>
<feature type="transmembrane region" description="Helical" evidence="8">
    <location>
        <begin position="228"/>
        <end position="251"/>
    </location>
</feature>
<dbReference type="PANTHER" id="PTHR31158">
    <property type="entry name" value="DUAL OXIDASE 2"/>
    <property type="match status" value="1"/>
</dbReference>
<comment type="subcellular location">
    <subcellularLocation>
        <location evidence="1">Membrane</location>
        <topology evidence="1">Multi-pass membrane protein</topology>
    </subcellularLocation>
</comment>
<keyword evidence="5 8" id="KW-0472">Membrane</keyword>
<keyword evidence="3 8" id="KW-0812">Transmembrane</keyword>
<feature type="transmembrane region" description="Helical" evidence="8">
    <location>
        <begin position="31"/>
        <end position="48"/>
    </location>
</feature>